<dbReference type="PANTHER" id="PTHR42973:SF39">
    <property type="entry name" value="FAD-BINDING PCMH-TYPE DOMAIN-CONTAINING PROTEIN"/>
    <property type="match status" value="1"/>
</dbReference>
<dbReference type="PROSITE" id="PS00862">
    <property type="entry name" value="OX2_COVAL_FAD"/>
    <property type="match status" value="1"/>
</dbReference>
<comment type="cofactor">
    <cofactor evidence="1">
        <name>FAD</name>
        <dbReference type="ChEBI" id="CHEBI:57692"/>
    </cofactor>
</comment>
<evidence type="ECO:0000313" key="7">
    <source>
        <dbReference type="EMBL" id="RIV33207.1"/>
    </source>
</evidence>
<comment type="caution">
    <text evidence="7">The sequence shown here is derived from an EMBL/GenBank/DDBJ whole genome shotgun (WGS) entry which is preliminary data.</text>
</comment>
<dbReference type="InterPro" id="IPR050416">
    <property type="entry name" value="FAD-linked_Oxidoreductase"/>
</dbReference>
<reference evidence="7 8" key="1">
    <citation type="submission" date="2018-08" db="EMBL/GenBank/DDBJ databases">
        <title>Jishengella sp. nov., isolated from a root of Azadirachta indica A. Juss. var. siamensis Valenton.</title>
        <authorList>
            <person name="Kuncharoen N."/>
            <person name="Tanasupawat S."/>
            <person name="Kudo T."/>
            <person name="Ohkuma M."/>
        </authorList>
    </citation>
    <scope>NUCLEOTIDE SEQUENCE [LARGE SCALE GENOMIC DNA]</scope>
    <source>
        <strain evidence="7 8">AZ1-13</strain>
    </source>
</reference>
<organism evidence="7 8">
    <name type="scientific">Micromonospora radicis</name>
    <dbReference type="NCBI Taxonomy" id="1894971"/>
    <lineage>
        <taxon>Bacteria</taxon>
        <taxon>Bacillati</taxon>
        <taxon>Actinomycetota</taxon>
        <taxon>Actinomycetes</taxon>
        <taxon>Micromonosporales</taxon>
        <taxon>Micromonosporaceae</taxon>
        <taxon>Micromonospora</taxon>
    </lineage>
</organism>
<dbReference type="GO" id="GO:0071949">
    <property type="term" value="F:FAD binding"/>
    <property type="evidence" value="ECO:0007669"/>
    <property type="project" value="InterPro"/>
</dbReference>
<evidence type="ECO:0000256" key="4">
    <source>
        <dbReference type="ARBA" id="ARBA00022827"/>
    </source>
</evidence>
<evidence type="ECO:0000256" key="1">
    <source>
        <dbReference type="ARBA" id="ARBA00001974"/>
    </source>
</evidence>
<dbReference type="Gene3D" id="3.30.43.10">
    <property type="entry name" value="Uridine Diphospho-n-acetylenolpyruvylglucosamine Reductase, domain 2"/>
    <property type="match status" value="1"/>
</dbReference>
<keyword evidence="5" id="KW-0560">Oxidoreductase</keyword>
<dbReference type="InterPro" id="IPR006093">
    <property type="entry name" value="Oxy_OxRdtase_FAD_BS"/>
</dbReference>
<dbReference type="Gene3D" id="3.30.465.10">
    <property type="match status" value="1"/>
</dbReference>
<keyword evidence="3" id="KW-0285">Flavoprotein</keyword>
<dbReference type="InterPro" id="IPR016166">
    <property type="entry name" value="FAD-bd_PCMH"/>
</dbReference>
<dbReference type="AlphaFoldDB" id="A0A418MP13"/>
<evidence type="ECO:0000259" key="6">
    <source>
        <dbReference type="PROSITE" id="PS51387"/>
    </source>
</evidence>
<dbReference type="PANTHER" id="PTHR42973">
    <property type="entry name" value="BINDING OXIDOREDUCTASE, PUTATIVE (AFU_ORTHOLOGUE AFUA_1G17690)-RELATED"/>
    <property type="match status" value="1"/>
</dbReference>
<dbReference type="OrthoDB" id="9775082at2"/>
<evidence type="ECO:0000313" key="8">
    <source>
        <dbReference type="Proteomes" id="UP000283832"/>
    </source>
</evidence>
<keyword evidence="4" id="KW-0274">FAD</keyword>
<evidence type="ECO:0000256" key="3">
    <source>
        <dbReference type="ARBA" id="ARBA00022630"/>
    </source>
</evidence>
<comment type="similarity">
    <text evidence="2">Belongs to the oxygen-dependent FAD-linked oxidoreductase family.</text>
</comment>
<dbReference type="RefSeq" id="WP_119579474.1">
    <property type="nucleotide sequence ID" value="NZ_QXEC01000032.1"/>
</dbReference>
<dbReference type="GO" id="GO:0016491">
    <property type="term" value="F:oxidoreductase activity"/>
    <property type="evidence" value="ECO:0007669"/>
    <property type="project" value="UniProtKB-KW"/>
</dbReference>
<dbReference type="Gene3D" id="3.40.462.20">
    <property type="match status" value="1"/>
</dbReference>
<dbReference type="InterPro" id="IPR016169">
    <property type="entry name" value="FAD-bd_PCMH_sub2"/>
</dbReference>
<evidence type="ECO:0000256" key="5">
    <source>
        <dbReference type="ARBA" id="ARBA00023002"/>
    </source>
</evidence>
<feature type="domain" description="FAD-binding PCMH-type" evidence="6">
    <location>
        <begin position="37"/>
        <end position="206"/>
    </location>
</feature>
<sequence length="457" mass="48905">MLDAAQVAELRAAVAGSVSRPDDHNYDVDRATYNLLTPQQPAATVGVLGVDDVRETVRFARRHGLPVAVQATGHGVGAPADRGVLINTSRMTGVVVDPEGATARVEAGVRWQSVIDEAAKYGLAPINGSSPTVGVVGYTLGGGHSPFLGRSHGYAADHVTAIDIVTPDGEFHTLTSTSQPDLFWAVRGGKANFGVVTAIEFRLFPQARLYGGGLFFPGAQAAAVLPAWRSWIEDTPDELTSSVALVRLPPLEELPEPLRGQLVVHVRIAYLGTEEAGQQLVAPLRRAGTLLLDTVAELPYAAVASIHNDPVTPLPICERSALLRELTPAQLDRIVGLAGETATVPVTMVEIRHLAGALRRPPQEPNAVANRDAAFLLFVASVAAPDEVPRHAEYHGSIIAVVADTDTHRTFANFLTPGNGGPEHVATAYPPEVYERLVDLKRQWDPENLFRFTHTVR</sequence>
<accession>A0A418MP13</accession>
<dbReference type="InterPro" id="IPR006094">
    <property type="entry name" value="Oxid_FAD_bind_N"/>
</dbReference>
<dbReference type="PROSITE" id="PS51387">
    <property type="entry name" value="FAD_PCMH"/>
    <property type="match status" value="1"/>
</dbReference>
<protein>
    <submittedName>
        <fullName evidence="7">FAD-binding oxidoreductase</fullName>
    </submittedName>
</protein>
<keyword evidence="8" id="KW-1185">Reference proteome</keyword>
<proteinExistence type="inferred from homology"/>
<evidence type="ECO:0000256" key="2">
    <source>
        <dbReference type="ARBA" id="ARBA00005466"/>
    </source>
</evidence>
<gene>
    <name evidence="7" type="ORF">D2L64_23995</name>
</gene>
<dbReference type="InterPro" id="IPR012951">
    <property type="entry name" value="BBE"/>
</dbReference>
<dbReference type="Pfam" id="PF01565">
    <property type="entry name" value="FAD_binding_4"/>
    <property type="match status" value="1"/>
</dbReference>
<dbReference type="Pfam" id="PF08031">
    <property type="entry name" value="BBE"/>
    <property type="match status" value="1"/>
</dbReference>
<dbReference type="Proteomes" id="UP000283832">
    <property type="component" value="Unassembled WGS sequence"/>
</dbReference>
<dbReference type="SUPFAM" id="SSF56176">
    <property type="entry name" value="FAD-binding/transporter-associated domain-like"/>
    <property type="match status" value="1"/>
</dbReference>
<dbReference type="EMBL" id="QXEC01000032">
    <property type="protein sequence ID" value="RIV33207.1"/>
    <property type="molecule type" value="Genomic_DNA"/>
</dbReference>
<dbReference type="InterPro" id="IPR016167">
    <property type="entry name" value="FAD-bd_PCMH_sub1"/>
</dbReference>
<name>A0A418MP13_9ACTN</name>
<dbReference type="InterPro" id="IPR036318">
    <property type="entry name" value="FAD-bd_PCMH-like_sf"/>
</dbReference>